<evidence type="ECO:0000256" key="1">
    <source>
        <dbReference type="ARBA" id="ARBA00023125"/>
    </source>
</evidence>
<dbReference type="InterPro" id="IPR047057">
    <property type="entry name" value="MerR_fam"/>
</dbReference>
<dbReference type="PANTHER" id="PTHR30204:SF3">
    <property type="entry name" value="HTH MERR-TYPE DOMAIN-CONTAINING PROTEIN"/>
    <property type="match status" value="1"/>
</dbReference>
<evidence type="ECO:0000313" key="4">
    <source>
        <dbReference type="Proteomes" id="UP001595823"/>
    </source>
</evidence>
<dbReference type="RefSeq" id="WP_380618013.1">
    <property type="nucleotide sequence ID" value="NZ_JBHSDK010000003.1"/>
</dbReference>
<keyword evidence="1" id="KW-0238">DNA-binding</keyword>
<comment type="caution">
    <text evidence="3">The sequence shown here is derived from an EMBL/GenBank/DDBJ whole genome shotgun (WGS) entry which is preliminary data.</text>
</comment>
<protein>
    <submittedName>
        <fullName evidence="3">MerR family transcriptional regulator</fullName>
    </submittedName>
</protein>
<evidence type="ECO:0000313" key="3">
    <source>
        <dbReference type="EMBL" id="MFC4334280.1"/>
    </source>
</evidence>
<evidence type="ECO:0000259" key="2">
    <source>
        <dbReference type="PROSITE" id="PS50937"/>
    </source>
</evidence>
<gene>
    <name evidence="3" type="ORF">ACFPET_03610</name>
</gene>
<dbReference type="SUPFAM" id="SSF46955">
    <property type="entry name" value="Putative DNA-binding domain"/>
    <property type="match status" value="1"/>
</dbReference>
<dbReference type="Proteomes" id="UP001595823">
    <property type="component" value="Unassembled WGS sequence"/>
</dbReference>
<proteinExistence type="predicted"/>
<dbReference type="Pfam" id="PF13411">
    <property type="entry name" value="MerR_1"/>
    <property type="match status" value="1"/>
</dbReference>
<dbReference type="SMART" id="SM00422">
    <property type="entry name" value="HTH_MERR"/>
    <property type="match status" value="1"/>
</dbReference>
<accession>A0ABV8TUY2</accession>
<dbReference type="InterPro" id="IPR009061">
    <property type="entry name" value="DNA-bd_dom_put_sf"/>
</dbReference>
<dbReference type="PANTHER" id="PTHR30204">
    <property type="entry name" value="REDOX-CYCLING DRUG-SENSING TRANSCRIPTIONAL ACTIVATOR SOXR"/>
    <property type="match status" value="1"/>
</dbReference>
<feature type="domain" description="HTH merR-type" evidence="2">
    <location>
        <begin position="24"/>
        <end position="88"/>
    </location>
</feature>
<dbReference type="InterPro" id="IPR000551">
    <property type="entry name" value="MerR-type_HTH_dom"/>
</dbReference>
<reference evidence="4" key="1">
    <citation type="journal article" date="2019" name="Int. J. Syst. Evol. Microbiol.">
        <title>The Global Catalogue of Microorganisms (GCM) 10K type strain sequencing project: providing services to taxonomists for standard genome sequencing and annotation.</title>
        <authorList>
            <consortium name="The Broad Institute Genomics Platform"/>
            <consortium name="The Broad Institute Genome Sequencing Center for Infectious Disease"/>
            <person name="Wu L."/>
            <person name="Ma J."/>
        </authorList>
    </citation>
    <scope>NUCLEOTIDE SEQUENCE [LARGE SCALE GENOMIC DNA]</scope>
    <source>
        <strain evidence="4">IBRC-M 10908</strain>
    </source>
</reference>
<name>A0ABV8TUY2_9ACTN</name>
<dbReference type="Gene3D" id="1.10.1660.10">
    <property type="match status" value="1"/>
</dbReference>
<keyword evidence="4" id="KW-1185">Reference proteome</keyword>
<organism evidence="3 4">
    <name type="scientific">Salininema proteolyticum</name>
    <dbReference type="NCBI Taxonomy" id="1607685"/>
    <lineage>
        <taxon>Bacteria</taxon>
        <taxon>Bacillati</taxon>
        <taxon>Actinomycetota</taxon>
        <taxon>Actinomycetes</taxon>
        <taxon>Glycomycetales</taxon>
        <taxon>Glycomycetaceae</taxon>
        <taxon>Salininema</taxon>
    </lineage>
</organism>
<sequence>MEVRGEVRDPIRVIRGWRGRAACRAVGITYRQLDYWARTGLVQPSVRPATGSGSNRLYSFRDVVFLKVIKRLLDAGVSLRQIRKVVDVLQRRGVKDLTEVTLLCDGSSVYECRTAGEVIDLMRGGQGVFGIAVKQSISEVMNRLSTLSCAEVPVVPPGQPAAAAPQTPVAQGADQS</sequence>
<dbReference type="EMBL" id="JBHSDK010000003">
    <property type="protein sequence ID" value="MFC4334280.1"/>
    <property type="molecule type" value="Genomic_DNA"/>
</dbReference>
<dbReference type="PROSITE" id="PS50937">
    <property type="entry name" value="HTH_MERR_2"/>
    <property type="match status" value="1"/>
</dbReference>